<dbReference type="Ensembl" id="ENSSMRT00000008114.1">
    <property type="protein sequence ID" value="ENSSMRP00000006920.1"/>
    <property type="gene ID" value="ENSSMRG00000005599.1"/>
</dbReference>
<evidence type="ECO:0000313" key="1">
    <source>
        <dbReference type="Ensembl" id="ENSSMRP00000006920.1"/>
    </source>
</evidence>
<proteinExistence type="predicted"/>
<evidence type="ECO:0000313" key="2">
    <source>
        <dbReference type="Proteomes" id="UP000694421"/>
    </source>
</evidence>
<dbReference type="AlphaFoldDB" id="A0A8D0BJ97"/>
<organism evidence="1 2">
    <name type="scientific">Salvator merianae</name>
    <name type="common">Argentine black and white tegu</name>
    <name type="synonym">Tupinambis merianae</name>
    <dbReference type="NCBI Taxonomy" id="96440"/>
    <lineage>
        <taxon>Eukaryota</taxon>
        <taxon>Metazoa</taxon>
        <taxon>Chordata</taxon>
        <taxon>Craniata</taxon>
        <taxon>Vertebrata</taxon>
        <taxon>Euteleostomi</taxon>
        <taxon>Lepidosauria</taxon>
        <taxon>Squamata</taxon>
        <taxon>Bifurcata</taxon>
        <taxon>Unidentata</taxon>
        <taxon>Episquamata</taxon>
        <taxon>Laterata</taxon>
        <taxon>Teiioidea</taxon>
        <taxon>Teiidae</taxon>
        <taxon>Salvator</taxon>
    </lineage>
</organism>
<sequence length="64" mass="7284">MPPLLADQYPTSSEGPQPILNSLSIFSNLKGFERRLNNSHCRINLYGNWCVLFHISLESSILHN</sequence>
<dbReference type="Proteomes" id="UP000694421">
    <property type="component" value="Unplaced"/>
</dbReference>
<reference evidence="1" key="1">
    <citation type="submission" date="2025-08" db="UniProtKB">
        <authorList>
            <consortium name="Ensembl"/>
        </authorList>
    </citation>
    <scope>IDENTIFICATION</scope>
</reference>
<protein>
    <submittedName>
        <fullName evidence="1">Uncharacterized protein</fullName>
    </submittedName>
</protein>
<keyword evidence="2" id="KW-1185">Reference proteome</keyword>
<name>A0A8D0BJ97_SALMN</name>
<accession>A0A8D0BJ97</accession>
<reference evidence="1" key="2">
    <citation type="submission" date="2025-09" db="UniProtKB">
        <authorList>
            <consortium name="Ensembl"/>
        </authorList>
    </citation>
    <scope>IDENTIFICATION</scope>
</reference>